<name>A0ABP9ZHI3_9LACO</name>
<dbReference type="PANTHER" id="PTHR36833">
    <property type="entry name" value="SLR0610 PROTEIN-RELATED"/>
    <property type="match status" value="1"/>
</dbReference>
<sequence>MNLQLYLRLVAQSMKEFLTYRMTSFFVILFGFMFTAIDIFSVGIYYQFDNSINGVSQNDYITIILSLSTVTYTYLFLFIAAHESLSDDIIQGNLDYTLLRPLNSFLYYALRQLDFPSLINLIVYLPATVFYLMKYHFNWIEWIWIILVYIVGVAFLFSINQIVVEFAFWKDNLNSIKAFPEDLNDSAKRPARFFPKILRIILTNFLPILAISNVAILVRKSLLLGFIPLSCVSLIVSTILLFAIAYFVWKKGIKHYFSAN</sequence>
<evidence type="ECO:0000313" key="2">
    <source>
        <dbReference type="EMBL" id="GAA6114251.1"/>
    </source>
</evidence>
<keyword evidence="3" id="KW-1185">Reference proteome</keyword>
<feature type="transmembrane region" description="Helical" evidence="1">
    <location>
        <begin position="197"/>
        <end position="218"/>
    </location>
</feature>
<feature type="transmembrane region" description="Helical" evidence="1">
    <location>
        <begin position="60"/>
        <end position="81"/>
    </location>
</feature>
<feature type="transmembrane region" description="Helical" evidence="1">
    <location>
        <begin position="143"/>
        <end position="169"/>
    </location>
</feature>
<dbReference type="EMBL" id="BAABVV010000031">
    <property type="protein sequence ID" value="GAA6114251.1"/>
    <property type="molecule type" value="Genomic_DNA"/>
</dbReference>
<keyword evidence="1" id="KW-0472">Membrane</keyword>
<dbReference type="PANTHER" id="PTHR36833:SF1">
    <property type="entry name" value="INTEGRAL MEMBRANE TRANSPORT PROTEIN"/>
    <property type="match status" value="1"/>
</dbReference>
<accession>A0ABP9ZHI3</accession>
<dbReference type="RefSeq" id="WP_353317703.1">
    <property type="nucleotide sequence ID" value="NZ_BAABVV010000031.1"/>
</dbReference>
<evidence type="ECO:0008006" key="4">
    <source>
        <dbReference type="Google" id="ProtNLM"/>
    </source>
</evidence>
<feature type="transmembrane region" description="Helical" evidence="1">
    <location>
        <begin position="24"/>
        <end position="48"/>
    </location>
</feature>
<feature type="transmembrane region" description="Helical" evidence="1">
    <location>
        <begin position="224"/>
        <end position="249"/>
    </location>
</feature>
<keyword evidence="1" id="KW-0812">Transmembrane</keyword>
<reference evidence="2 3" key="1">
    <citation type="submission" date="2024-03" db="EMBL/GenBank/DDBJ databases">
        <title>Inconsistent identification of Apilactobacillus kunkeei-related strains obtained by well-developed overall genome related indices.</title>
        <authorList>
            <person name="Maeno S."/>
            <person name="Endo A."/>
        </authorList>
    </citation>
    <scope>NUCLEOTIDE SEQUENCE [LARGE SCALE GENOMIC DNA]</scope>
    <source>
        <strain evidence="2 3">20H-10</strain>
    </source>
</reference>
<proteinExistence type="predicted"/>
<protein>
    <recommendedName>
        <fullName evidence="4">ABC transporter permease</fullName>
    </recommendedName>
</protein>
<dbReference type="InterPro" id="IPR010390">
    <property type="entry name" value="ABC-2_transporter-like"/>
</dbReference>
<organism evidence="2 3">
    <name type="scientific">Apilactobacillus apinorum</name>
    <dbReference type="NCBI Taxonomy" id="1218495"/>
    <lineage>
        <taxon>Bacteria</taxon>
        <taxon>Bacillati</taxon>
        <taxon>Bacillota</taxon>
        <taxon>Bacilli</taxon>
        <taxon>Lactobacillales</taxon>
        <taxon>Lactobacillaceae</taxon>
        <taxon>Apilactobacillus</taxon>
    </lineage>
</organism>
<keyword evidence="1" id="KW-1133">Transmembrane helix</keyword>
<evidence type="ECO:0000313" key="3">
    <source>
        <dbReference type="Proteomes" id="UP001438112"/>
    </source>
</evidence>
<feature type="transmembrane region" description="Helical" evidence="1">
    <location>
        <begin position="118"/>
        <end position="137"/>
    </location>
</feature>
<evidence type="ECO:0000256" key="1">
    <source>
        <dbReference type="SAM" id="Phobius"/>
    </source>
</evidence>
<gene>
    <name evidence="2" type="ORF">AP20H10_06140</name>
</gene>
<comment type="caution">
    <text evidence="2">The sequence shown here is derived from an EMBL/GenBank/DDBJ whole genome shotgun (WGS) entry which is preliminary data.</text>
</comment>
<dbReference type="Proteomes" id="UP001438112">
    <property type="component" value="Unassembled WGS sequence"/>
</dbReference>
<dbReference type="Pfam" id="PF06182">
    <property type="entry name" value="ABC2_membrane_6"/>
    <property type="match status" value="1"/>
</dbReference>